<reference evidence="2" key="1">
    <citation type="submission" date="2018-05" db="EMBL/GenBank/DDBJ databases">
        <authorList>
            <person name="Lanie J.A."/>
            <person name="Ng W.-L."/>
            <person name="Kazmierczak K.M."/>
            <person name="Andrzejewski T.M."/>
            <person name="Davidsen T.M."/>
            <person name="Wayne K.J."/>
            <person name="Tettelin H."/>
            <person name="Glass J.I."/>
            <person name="Rusch D."/>
            <person name="Podicherti R."/>
            <person name="Tsui H.-C.T."/>
            <person name="Winkler M.E."/>
        </authorList>
    </citation>
    <scope>NUCLEOTIDE SEQUENCE</scope>
</reference>
<dbReference type="SUPFAM" id="SSF74853">
    <property type="entry name" value="Lamin A/C globular tail domain"/>
    <property type="match status" value="1"/>
</dbReference>
<dbReference type="InterPro" id="IPR001322">
    <property type="entry name" value="Lamin_tail_dom"/>
</dbReference>
<proteinExistence type="predicted"/>
<evidence type="ECO:0000259" key="1">
    <source>
        <dbReference type="PROSITE" id="PS51841"/>
    </source>
</evidence>
<accession>A0A382B5F7</accession>
<dbReference type="EMBL" id="UINC01028231">
    <property type="protein sequence ID" value="SVB08844.1"/>
    <property type="molecule type" value="Genomic_DNA"/>
</dbReference>
<dbReference type="Gene3D" id="2.60.40.1260">
    <property type="entry name" value="Lamin Tail domain"/>
    <property type="match status" value="1"/>
</dbReference>
<dbReference type="PROSITE" id="PS51841">
    <property type="entry name" value="LTD"/>
    <property type="match status" value="1"/>
</dbReference>
<dbReference type="Pfam" id="PF00932">
    <property type="entry name" value="LTD"/>
    <property type="match status" value="1"/>
</dbReference>
<sequence>MKHINTTVVAVLLVAGVTQGFTQLKDNDSVHSQDAVVSTSGRIRLNEILASNRAGRLDDEGQTSDWIEIHNPGATPMRLGGYRLTNDPNVPKKWAFPNNQIPAHGYHLVWMSAQTGSRFYVYRDRDGHLHELRFEGSWSHRNLSAAVER</sequence>
<organism evidence="2">
    <name type="scientific">marine metagenome</name>
    <dbReference type="NCBI Taxonomy" id="408172"/>
    <lineage>
        <taxon>unclassified sequences</taxon>
        <taxon>metagenomes</taxon>
        <taxon>ecological metagenomes</taxon>
    </lineage>
</organism>
<protein>
    <recommendedName>
        <fullName evidence="1">LTD domain-containing protein</fullName>
    </recommendedName>
</protein>
<dbReference type="InterPro" id="IPR036415">
    <property type="entry name" value="Lamin_tail_dom_sf"/>
</dbReference>
<evidence type="ECO:0000313" key="2">
    <source>
        <dbReference type="EMBL" id="SVB08844.1"/>
    </source>
</evidence>
<gene>
    <name evidence="2" type="ORF">METZ01_LOCUS161698</name>
</gene>
<name>A0A382B5F7_9ZZZZ</name>
<dbReference type="AlphaFoldDB" id="A0A382B5F7"/>
<feature type="domain" description="LTD" evidence="1">
    <location>
        <begin position="31"/>
        <end position="140"/>
    </location>
</feature>